<keyword evidence="2" id="KW-0654">Proteoglycan</keyword>
<evidence type="ECO:0000256" key="2">
    <source>
        <dbReference type="ARBA" id="ARBA00022974"/>
    </source>
</evidence>
<dbReference type="Proteomes" id="UP000197138">
    <property type="component" value="Unassembled WGS sequence"/>
</dbReference>
<dbReference type="SMART" id="SM00554">
    <property type="entry name" value="FAS1"/>
    <property type="match status" value="1"/>
</dbReference>
<dbReference type="InterPro" id="IPR036378">
    <property type="entry name" value="FAS1_dom_sf"/>
</dbReference>
<dbReference type="EMBL" id="PGOL01004924">
    <property type="protein sequence ID" value="PKI36307.1"/>
    <property type="molecule type" value="Genomic_DNA"/>
</dbReference>
<feature type="chain" id="PRO_5014071611" description="FAS1 domain-containing protein" evidence="4">
    <location>
        <begin position="22"/>
        <end position="290"/>
    </location>
</feature>
<dbReference type="PANTHER" id="PTHR33985:SF5">
    <property type="entry name" value="FASCICLIN-LIKE ARABINOGALACTAN FAMILY PROTEIN"/>
    <property type="match status" value="1"/>
</dbReference>
<keyword evidence="9" id="KW-1185">Reference proteome</keyword>
<dbReference type="Pfam" id="PF02469">
    <property type="entry name" value="Fasciclin"/>
    <property type="match status" value="1"/>
</dbReference>
<evidence type="ECO:0000256" key="3">
    <source>
        <dbReference type="SAM" id="MobiDB-lite"/>
    </source>
</evidence>
<keyword evidence="2" id="KW-0325">Glycoprotein</keyword>
<dbReference type="FunFam" id="2.30.180.10:FF:000046">
    <property type="entry name" value="Fasciclin-like arabinogalactan family protein"/>
    <property type="match status" value="1"/>
</dbReference>
<dbReference type="AlphaFoldDB" id="A0A218W4C6"/>
<reference evidence="6" key="2">
    <citation type="submission" date="2017-06" db="EMBL/GenBank/DDBJ databases">
        <title>The pomegranate genome and the genomics of punicalagin biosynthesis.</title>
        <authorList>
            <person name="Xu C."/>
        </authorList>
    </citation>
    <scope>NUCLEOTIDE SEQUENCE [LARGE SCALE GENOMIC DNA]</scope>
    <source>
        <tissue evidence="6">Fresh leaf</tissue>
    </source>
</reference>
<sequence>MANSFLGPLFVSYALLITAAAATFIPTALTATSSLPPTTVTAPPQAYSDHDFSLQQLYNIIDALIGTGDFGNWANFLSTTDPSMFPLSATVFVPGDSAFSSFSDHLSSSLPDPRVVEAVDPFLFAYHIVPQRLSYSDLMLFPINSRLPTLLLDKSILIANNSHSNFTLNRSRLTWPDLLSTPSVSVHGISDVLDYTMNSEADSMANHSDVPPMPQFVPPMEQDNSPELPLPPQELETPPDLQVAPPALGIASQASCSIVSSAEYYMPIICLGWLLGLIKIPRYTNPSSSQ</sequence>
<evidence type="ECO:0000259" key="5">
    <source>
        <dbReference type="PROSITE" id="PS50213"/>
    </source>
</evidence>
<dbReference type="STRING" id="22663.A0A218W4C6"/>
<reference evidence="8" key="1">
    <citation type="journal article" date="2017" name="Plant J.">
        <title>The pomegranate (Punica granatum L.) genome and the genomics of punicalagin biosynthesis.</title>
        <authorList>
            <person name="Qin G."/>
            <person name="Xu C."/>
            <person name="Ming R."/>
            <person name="Tang H."/>
            <person name="Guyot R."/>
            <person name="Kramer E.M."/>
            <person name="Hu Y."/>
            <person name="Yi X."/>
            <person name="Qi Y."/>
            <person name="Xu X."/>
            <person name="Gao Z."/>
            <person name="Pan H."/>
            <person name="Jian J."/>
            <person name="Tian Y."/>
            <person name="Yue Z."/>
            <person name="Xu Y."/>
        </authorList>
    </citation>
    <scope>NUCLEOTIDE SEQUENCE [LARGE SCALE GENOMIC DNA]</scope>
    <source>
        <strain evidence="8">cv. Dabenzi</strain>
    </source>
</reference>
<feature type="region of interest" description="Disordered" evidence="3">
    <location>
        <begin position="203"/>
        <end position="237"/>
    </location>
</feature>
<dbReference type="PROSITE" id="PS50213">
    <property type="entry name" value="FAS1"/>
    <property type="match status" value="1"/>
</dbReference>
<reference evidence="7 9" key="3">
    <citation type="submission" date="2017-11" db="EMBL/GenBank/DDBJ databases">
        <title>De-novo sequencing of pomegranate (Punica granatum L.) genome.</title>
        <authorList>
            <person name="Akparov Z."/>
            <person name="Amiraslanov A."/>
            <person name="Hajiyeva S."/>
            <person name="Abbasov M."/>
            <person name="Kaur K."/>
            <person name="Hamwieh A."/>
            <person name="Solovyev V."/>
            <person name="Salamov A."/>
            <person name="Braich B."/>
            <person name="Kosarev P."/>
            <person name="Mahmoud A."/>
            <person name="Hajiyev E."/>
            <person name="Babayeva S."/>
            <person name="Izzatullayeva V."/>
            <person name="Mammadov A."/>
            <person name="Mammadov A."/>
            <person name="Sharifova S."/>
            <person name="Ojaghi J."/>
            <person name="Eynullazada K."/>
            <person name="Bayramov B."/>
            <person name="Abdulazimova A."/>
            <person name="Shahmuradov I."/>
        </authorList>
    </citation>
    <scope>NUCLEOTIDE SEQUENCE [LARGE SCALE GENOMIC DNA]</scope>
    <source>
        <strain evidence="7">AG2017</strain>
        <strain evidence="9">cv. AG2017</strain>
        <tissue evidence="7">Leaf</tissue>
    </source>
</reference>
<dbReference type="InterPro" id="IPR052806">
    <property type="entry name" value="Fasciclin-like_AGP"/>
</dbReference>
<evidence type="ECO:0000313" key="8">
    <source>
        <dbReference type="Proteomes" id="UP000197138"/>
    </source>
</evidence>
<dbReference type="Proteomes" id="UP000233551">
    <property type="component" value="Unassembled WGS sequence"/>
</dbReference>
<evidence type="ECO:0000313" key="7">
    <source>
        <dbReference type="EMBL" id="PKI36307.1"/>
    </source>
</evidence>
<dbReference type="Gene3D" id="2.30.180.10">
    <property type="entry name" value="FAS1 domain"/>
    <property type="match status" value="1"/>
</dbReference>
<name>A0A218W4C6_PUNGR</name>
<organism evidence="6 8">
    <name type="scientific">Punica granatum</name>
    <name type="common">Pomegranate</name>
    <dbReference type="NCBI Taxonomy" id="22663"/>
    <lineage>
        <taxon>Eukaryota</taxon>
        <taxon>Viridiplantae</taxon>
        <taxon>Streptophyta</taxon>
        <taxon>Embryophyta</taxon>
        <taxon>Tracheophyta</taxon>
        <taxon>Spermatophyta</taxon>
        <taxon>Magnoliopsida</taxon>
        <taxon>eudicotyledons</taxon>
        <taxon>Gunneridae</taxon>
        <taxon>Pentapetalae</taxon>
        <taxon>rosids</taxon>
        <taxon>malvids</taxon>
        <taxon>Myrtales</taxon>
        <taxon>Lythraceae</taxon>
        <taxon>Punica</taxon>
    </lineage>
</organism>
<comment type="caution">
    <text evidence="6">The sequence shown here is derived from an EMBL/GenBank/DDBJ whole genome shotgun (WGS) entry which is preliminary data.</text>
</comment>
<keyword evidence="4" id="KW-0732">Signal</keyword>
<feature type="domain" description="FAS1" evidence="5">
    <location>
        <begin position="57"/>
        <end position="193"/>
    </location>
</feature>
<dbReference type="InterPro" id="IPR000782">
    <property type="entry name" value="FAS1_domain"/>
</dbReference>
<evidence type="ECO:0000256" key="1">
    <source>
        <dbReference type="ARBA" id="ARBA00007843"/>
    </source>
</evidence>
<protein>
    <recommendedName>
        <fullName evidence="5">FAS1 domain-containing protein</fullName>
    </recommendedName>
</protein>
<feature type="signal peptide" evidence="4">
    <location>
        <begin position="1"/>
        <end position="21"/>
    </location>
</feature>
<comment type="similarity">
    <text evidence="1">Belongs to the fasciclin-like AGP family.</text>
</comment>
<evidence type="ECO:0000256" key="4">
    <source>
        <dbReference type="SAM" id="SignalP"/>
    </source>
</evidence>
<dbReference type="PANTHER" id="PTHR33985">
    <property type="entry name" value="OS02G0491300 PROTEIN-RELATED"/>
    <property type="match status" value="1"/>
</dbReference>
<gene>
    <name evidence="6" type="ORF">CDL15_Pgr008111</name>
    <name evidence="7" type="ORF">CRG98_043333</name>
</gene>
<proteinExistence type="inferred from homology"/>
<dbReference type="EMBL" id="MTKT01005472">
    <property type="protein sequence ID" value="OWM66942.1"/>
    <property type="molecule type" value="Genomic_DNA"/>
</dbReference>
<evidence type="ECO:0000313" key="9">
    <source>
        <dbReference type="Proteomes" id="UP000233551"/>
    </source>
</evidence>
<evidence type="ECO:0000313" key="6">
    <source>
        <dbReference type="EMBL" id="OWM66942.1"/>
    </source>
</evidence>
<dbReference type="SUPFAM" id="SSF82153">
    <property type="entry name" value="FAS1 domain"/>
    <property type="match status" value="1"/>
</dbReference>
<accession>A0A218W4C6</accession>